<keyword evidence="5 7" id="KW-0288">FMN</keyword>
<dbReference type="InterPro" id="IPR010086">
    <property type="entry name" value="Flavodoxin_lc"/>
</dbReference>
<keyword evidence="3 7" id="KW-0813">Transport</keyword>
<dbReference type="EMBL" id="JAGSSW010000004">
    <property type="protein sequence ID" value="MBR8463958.1"/>
    <property type="molecule type" value="Genomic_DNA"/>
</dbReference>
<sequence>MKIGIFYATGKGDTQKVSEYISLKLGGDAIAVKDAVSEDFTKFDVLILASSSYGYAELHADWVDKLAELKKADLKGKKVALVGVGNQERHADSFCGGIVDFLPAIKKATLIGHSVNNDYKFSHSPAFINGKFIGLVLDTKGDSGYTSKIDAWVEQLKTEV</sequence>
<evidence type="ECO:0000313" key="10">
    <source>
        <dbReference type="Proteomes" id="UP000682951"/>
    </source>
</evidence>
<dbReference type="PANTHER" id="PTHR42809">
    <property type="entry name" value="FLAVODOXIN 2"/>
    <property type="match status" value="1"/>
</dbReference>
<evidence type="ECO:0000256" key="5">
    <source>
        <dbReference type="ARBA" id="ARBA00022643"/>
    </source>
</evidence>
<comment type="caution">
    <text evidence="9">The sequence shown here is derived from an EMBL/GenBank/DDBJ whole genome shotgun (WGS) entry which is preliminary data.</text>
</comment>
<dbReference type="InterPro" id="IPR026816">
    <property type="entry name" value="Flavodoxin_dom"/>
</dbReference>
<comment type="similarity">
    <text evidence="2 7">Belongs to the flavodoxin family.</text>
</comment>
<evidence type="ECO:0000256" key="3">
    <source>
        <dbReference type="ARBA" id="ARBA00022448"/>
    </source>
</evidence>
<feature type="domain" description="Flavodoxin-like" evidence="8">
    <location>
        <begin position="3"/>
        <end position="157"/>
    </location>
</feature>
<dbReference type="PROSITE" id="PS50902">
    <property type="entry name" value="FLAVODOXIN_LIKE"/>
    <property type="match status" value="1"/>
</dbReference>
<keyword evidence="10" id="KW-1185">Reference proteome</keyword>
<organism evidence="9 10">
    <name type="scientific">Campylobacter anatolicus</name>
    <dbReference type="NCBI Taxonomy" id="2829105"/>
    <lineage>
        <taxon>Bacteria</taxon>
        <taxon>Pseudomonadati</taxon>
        <taxon>Campylobacterota</taxon>
        <taxon>Epsilonproteobacteria</taxon>
        <taxon>Campylobacterales</taxon>
        <taxon>Campylobacteraceae</taxon>
        <taxon>Campylobacter</taxon>
    </lineage>
</organism>
<dbReference type="RefSeq" id="WP_212141969.1">
    <property type="nucleotide sequence ID" value="NZ_JAGSSW010000004.1"/>
</dbReference>
<evidence type="ECO:0000256" key="1">
    <source>
        <dbReference type="ARBA" id="ARBA00001917"/>
    </source>
</evidence>
<proteinExistence type="inferred from homology"/>
<dbReference type="InterPro" id="IPR050619">
    <property type="entry name" value="Flavodoxin"/>
</dbReference>
<dbReference type="PIRSF" id="PIRSF038996">
    <property type="entry name" value="FldA"/>
    <property type="match status" value="1"/>
</dbReference>
<accession>A0ABS5HI55</accession>
<comment type="cofactor">
    <cofactor evidence="1 7">
        <name>FMN</name>
        <dbReference type="ChEBI" id="CHEBI:58210"/>
    </cofactor>
</comment>
<evidence type="ECO:0000256" key="6">
    <source>
        <dbReference type="ARBA" id="ARBA00022982"/>
    </source>
</evidence>
<dbReference type="PANTHER" id="PTHR42809:SF1">
    <property type="entry name" value="FLAVODOXIN 1"/>
    <property type="match status" value="1"/>
</dbReference>
<dbReference type="Gene3D" id="3.40.50.360">
    <property type="match status" value="1"/>
</dbReference>
<keyword evidence="4 7" id="KW-0285">Flavoprotein</keyword>
<dbReference type="Pfam" id="PF12724">
    <property type="entry name" value="Flavodoxin_5"/>
    <property type="match status" value="1"/>
</dbReference>
<evidence type="ECO:0000256" key="2">
    <source>
        <dbReference type="ARBA" id="ARBA00005267"/>
    </source>
</evidence>
<protein>
    <recommendedName>
        <fullName evidence="7">Flavodoxin</fullName>
    </recommendedName>
</protein>
<dbReference type="InterPro" id="IPR029039">
    <property type="entry name" value="Flavoprotein-like_sf"/>
</dbReference>
<dbReference type="SUPFAM" id="SSF52218">
    <property type="entry name" value="Flavoproteins"/>
    <property type="match status" value="1"/>
</dbReference>
<evidence type="ECO:0000259" key="8">
    <source>
        <dbReference type="PROSITE" id="PS50902"/>
    </source>
</evidence>
<dbReference type="InterPro" id="IPR008254">
    <property type="entry name" value="Flavodoxin/NO_synth"/>
</dbReference>
<evidence type="ECO:0000256" key="4">
    <source>
        <dbReference type="ARBA" id="ARBA00022630"/>
    </source>
</evidence>
<gene>
    <name evidence="9" type="ORF">KDD93_05135</name>
</gene>
<dbReference type="Proteomes" id="UP000682951">
    <property type="component" value="Unassembled WGS sequence"/>
</dbReference>
<name>A0ABS5HI55_9BACT</name>
<comment type="function">
    <text evidence="7">Low-potential electron donor to a number of redox enzymes.</text>
</comment>
<reference evidence="9 10" key="1">
    <citation type="submission" date="2021-04" db="EMBL/GenBank/DDBJ databases">
        <title>Molecular and phenotypic characterization and identification of bacterial isolates recovered from the Anatolian ground squirrels (Spermophilus xanthoprymnus) and which have the potential to form a new species in the Campylobacter genus.</title>
        <authorList>
            <person name="Aydin F."/>
            <person name="Abay S."/>
            <person name="Kayman T."/>
            <person name="Karakaya E."/>
            <person name="Mustak H.K."/>
            <person name="Mustak I.B."/>
            <person name="Bilgin N."/>
            <person name="Duzler A."/>
            <person name="Sahin O."/>
            <person name="Guran O."/>
            <person name="Saticioglu I.B."/>
        </authorList>
    </citation>
    <scope>NUCLEOTIDE SEQUENCE [LARGE SCALE GENOMIC DNA]</scope>
    <source>
        <strain evidence="10">faydin-G24</strain>
    </source>
</reference>
<evidence type="ECO:0000256" key="7">
    <source>
        <dbReference type="PIRNR" id="PIRNR038996"/>
    </source>
</evidence>
<evidence type="ECO:0000313" key="9">
    <source>
        <dbReference type="EMBL" id="MBR8463958.1"/>
    </source>
</evidence>
<keyword evidence="6 7" id="KW-0249">Electron transport</keyword>